<feature type="transmembrane region" description="Helical" evidence="1">
    <location>
        <begin position="148"/>
        <end position="165"/>
    </location>
</feature>
<evidence type="ECO:0000313" key="3">
    <source>
        <dbReference type="Proteomes" id="UP000189935"/>
    </source>
</evidence>
<evidence type="ECO:0000313" key="2">
    <source>
        <dbReference type="EMBL" id="SHK21653.1"/>
    </source>
</evidence>
<reference evidence="2 3" key="1">
    <citation type="submission" date="2016-11" db="EMBL/GenBank/DDBJ databases">
        <authorList>
            <person name="Jaros S."/>
            <person name="Januszkiewicz K."/>
            <person name="Wedrychowicz H."/>
        </authorList>
    </citation>
    <scope>NUCLEOTIDE SEQUENCE [LARGE SCALE GENOMIC DNA]</scope>
    <source>
        <strain evidence="2 3">GAS499</strain>
    </source>
</reference>
<feature type="transmembrane region" description="Helical" evidence="1">
    <location>
        <begin position="295"/>
        <end position="321"/>
    </location>
</feature>
<keyword evidence="1" id="KW-0812">Transmembrane</keyword>
<evidence type="ECO:0000256" key="1">
    <source>
        <dbReference type="SAM" id="Phobius"/>
    </source>
</evidence>
<name>A0A1M6QNI6_9BRAD</name>
<dbReference type="EMBL" id="LT670844">
    <property type="protein sequence ID" value="SHK21653.1"/>
    <property type="molecule type" value="Genomic_DNA"/>
</dbReference>
<keyword evidence="1" id="KW-0472">Membrane</keyword>
<dbReference type="OrthoDB" id="9786218at2"/>
<feature type="transmembrane region" description="Helical" evidence="1">
    <location>
        <begin position="101"/>
        <end position="119"/>
    </location>
</feature>
<keyword evidence="1" id="KW-1133">Transmembrane helix</keyword>
<feature type="transmembrane region" description="Helical" evidence="1">
    <location>
        <begin position="219"/>
        <end position="239"/>
    </location>
</feature>
<accession>A0A1M6QNI6</accession>
<sequence>MSISIESRSTAVVSRAPGLVALCAGAGIYVFFLVHGNYLLQDSDTYWHIKIGQWIIDHRAMPYSDVYSLTRLGEPWISSSWLAEVLYAAAYGWLDWGGPVILASLALGATVAIFIYLLSANFDPARAIVLAMLALLMSAHHFIARPHILAMPVMVAFVGGLMAAADRRSSPSWLLLPLIPLWTSLHGGFVLGLALIGAIGLEALWSADAERRIALAARWALFGVAALVASCATPYGWYTPLGAASILGLGELLSVITEWQAVNFGTFGFFEGALLGLIGLAFYRGFVLSPPRIMLLLGLIWMALTHVRNIEIFAFLAPLVVAKPFAEQSNPGGAAILPSEVRLNPYITLVAALTIAVAGWVSTSSYLAHHHYAFARGHTPAAAVDILEQRQVKRVFNQPEYGGYMITRGMRPFIDGRAELYGEKFVMKYFHAIEGRRVDDLIQMLDDYQIEATLLFVKTPASQILDHIQGWKRIYADDLVVIHVREGGPQANATAAPDVPR</sequence>
<feature type="transmembrane region" description="Helical" evidence="1">
    <location>
        <begin position="185"/>
        <end position="207"/>
    </location>
</feature>
<proteinExistence type="predicted"/>
<organism evidence="2 3">
    <name type="scientific">Bradyrhizobium lablabi</name>
    <dbReference type="NCBI Taxonomy" id="722472"/>
    <lineage>
        <taxon>Bacteria</taxon>
        <taxon>Pseudomonadati</taxon>
        <taxon>Pseudomonadota</taxon>
        <taxon>Alphaproteobacteria</taxon>
        <taxon>Hyphomicrobiales</taxon>
        <taxon>Nitrobacteraceae</taxon>
        <taxon>Bradyrhizobium</taxon>
    </lineage>
</organism>
<protein>
    <recommendedName>
        <fullName evidence="4">Glycosyltransferase RgtA/B/C/D-like domain-containing protein</fullName>
    </recommendedName>
</protein>
<feature type="transmembrane region" description="Helical" evidence="1">
    <location>
        <begin position="12"/>
        <end position="34"/>
    </location>
</feature>
<dbReference type="AlphaFoldDB" id="A0A1M6QNI6"/>
<feature type="transmembrane region" description="Helical" evidence="1">
    <location>
        <begin position="259"/>
        <end position="283"/>
    </location>
</feature>
<feature type="transmembrane region" description="Helical" evidence="1">
    <location>
        <begin position="346"/>
        <end position="368"/>
    </location>
</feature>
<dbReference type="Proteomes" id="UP000189935">
    <property type="component" value="Chromosome I"/>
</dbReference>
<evidence type="ECO:0008006" key="4">
    <source>
        <dbReference type="Google" id="ProtNLM"/>
    </source>
</evidence>
<gene>
    <name evidence="2" type="ORF">SAMN05444159_2726</name>
</gene>
<dbReference type="RefSeq" id="WP_079544963.1">
    <property type="nucleotide sequence ID" value="NZ_LT670844.1"/>
</dbReference>